<comment type="caution">
    <text evidence="1">The sequence shown here is derived from an EMBL/GenBank/DDBJ whole genome shotgun (WGS) entry which is preliminary data.</text>
</comment>
<name>A0A8X8GF59_ACIGI</name>
<evidence type="ECO:0000313" key="1">
    <source>
        <dbReference type="EMBL" id="MCF0266018.1"/>
    </source>
</evidence>
<sequence length="174" mass="19363">MYFKPLALFSCVLLFSACRHLPEQSVTPVQAVSEVQSLQQRDSNLKQKVNAYTQDQALFDVAFDDLNQDGQDEAIVLLKGQDWCGSGGCTMLIFQGKSNHQFDFLSKTTLVDTPVYSTTYMHNGWKQVLVYSRKHGQVMLKFDGTQYPLNPSLLPVATAKLAPNTAKLLLGVAE</sequence>
<dbReference type="PROSITE" id="PS51257">
    <property type="entry name" value="PROKAR_LIPOPROTEIN"/>
    <property type="match status" value="1"/>
</dbReference>
<evidence type="ECO:0000313" key="2">
    <source>
        <dbReference type="Proteomes" id="UP000887320"/>
    </source>
</evidence>
<gene>
    <name evidence="1" type="ORF">KW868_16345</name>
</gene>
<accession>A0A8X8GF59</accession>
<dbReference type="Proteomes" id="UP000887320">
    <property type="component" value="Unassembled WGS sequence"/>
</dbReference>
<dbReference type="RefSeq" id="WP_234623965.1">
    <property type="nucleotide sequence ID" value="NZ_JAHPTS010000001.1"/>
</dbReference>
<evidence type="ECO:0008006" key="3">
    <source>
        <dbReference type="Google" id="ProtNLM"/>
    </source>
</evidence>
<protein>
    <recommendedName>
        <fullName evidence="3">Lipoprotein</fullName>
    </recommendedName>
</protein>
<organism evidence="1 2">
    <name type="scientific">Acinetobacter guillouiae</name>
    <name type="common">Acinetobacter genomosp. 11</name>
    <dbReference type="NCBI Taxonomy" id="106649"/>
    <lineage>
        <taxon>Bacteria</taxon>
        <taxon>Pseudomonadati</taxon>
        <taxon>Pseudomonadota</taxon>
        <taxon>Gammaproteobacteria</taxon>
        <taxon>Moraxellales</taxon>
        <taxon>Moraxellaceae</taxon>
        <taxon>Acinetobacter</taxon>
    </lineage>
</organism>
<proteinExistence type="predicted"/>
<dbReference type="EMBL" id="JAHWXT010000006">
    <property type="protein sequence ID" value="MCF0266018.1"/>
    <property type="molecule type" value="Genomic_DNA"/>
</dbReference>
<reference evidence="1" key="1">
    <citation type="submission" date="2021-07" db="EMBL/GenBank/DDBJ databases">
        <authorList>
            <person name="Fernandez M."/>
            <person name="Pereira P."/>
            <person name="Torres Tejerizo G.A."/>
            <person name="Gonzalez P."/>
            <person name="Agostini E."/>
        </authorList>
    </citation>
    <scope>NUCLEOTIDE SEQUENCE</scope>
    <source>
        <strain evidence="1">SFC 500-1A</strain>
    </source>
</reference>
<dbReference type="AlphaFoldDB" id="A0A8X8GF59"/>